<feature type="domain" description="ABC transmembrane type-1" evidence="13">
    <location>
        <begin position="356"/>
        <end position="672"/>
    </location>
</feature>
<comment type="subcellular location">
    <subcellularLocation>
        <location evidence="1">Membrane</location>
        <topology evidence="1">Multi-pass membrane protein</topology>
    </subcellularLocation>
</comment>
<dbReference type="PANTHER" id="PTHR24221:SF651">
    <property type="entry name" value="HEAVY METAL TOLERANCE PROTEIN"/>
    <property type="match status" value="1"/>
</dbReference>
<feature type="transmembrane region" description="Helical" evidence="11">
    <location>
        <begin position="528"/>
        <end position="549"/>
    </location>
</feature>
<dbReference type="Pfam" id="PF00664">
    <property type="entry name" value="ABC_membrane"/>
    <property type="match status" value="1"/>
</dbReference>
<feature type="region of interest" description="Disordered" evidence="10">
    <location>
        <begin position="254"/>
        <end position="308"/>
    </location>
</feature>
<evidence type="ECO:0000256" key="5">
    <source>
        <dbReference type="ARBA" id="ARBA00022840"/>
    </source>
</evidence>
<feature type="transmembrane region" description="Helical" evidence="11">
    <location>
        <begin position="101"/>
        <end position="122"/>
    </location>
</feature>
<protein>
    <recommendedName>
        <fullName evidence="16">Heavy metal tolerance protein</fullName>
    </recommendedName>
</protein>
<reference evidence="14" key="1">
    <citation type="journal article" date="2023" name="Mol. Phylogenet. Evol.">
        <title>Genome-scale phylogeny and comparative genomics of the fungal order Sordariales.</title>
        <authorList>
            <person name="Hensen N."/>
            <person name="Bonometti L."/>
            <person name="Westerberg I."/>
            <person name="Brannstrom I.O."/>
            <person name="Guillou S."/>
            <person name="Cros-Aarteil S."/>
            <person name="Calhoun S."/>
            <person name="Haridas S."/>
            <person name="Kuo A."/>
            <person name="Mondo S."/>
            <person name="Pangilinan J."/>
            <person name="Riley R."/>
            <person name="LaButti K."/>
            <person name="Andreopoulos B."/>
            <person name="Lipzen A."/>
            <person name="Chen C."/>
            <person name="Yan M."/>
            <person name="Daum C."/>
            <person name="Ng V."/>
            <person name="Clum A."/>
            <person name="Steindorff A."/>
            <person name="Ohm R.A."/>
            <person name="Martin F."/>
            <person name="Silar P."/>
            <person name="Natvig D.O."/>
            <person name="Lalanne C."/>
            <person name="Gautier V."/>
            <person name="Ament-Velasquez S.L."/>
            <person name="Kruys A."/>
            <person name="Hutchinson M.I."/>
            <person name="Powell A.J."/>
            <person name="Barry K."/>
            <person name="Miller A.N."/>
            <person name="Grigoriev I.V."/>
            <person name="Debuchy R."/>
            <person name="Gladieux P."/>
            <person name="Hiltunen Thoren M."/>
            <person name="Johannesson H."/>
        </authorList>
    </citation>
    <scope>NUCLEOTIDE SEQUENCE</scope>
    <source>
        <strain evidence="14">CBS 315.58</strain>
    </source>
</reference>
<feature type="transmembrane region" description="Helical" evidence="11">
    <location>
        <begin position="221"/>
        <end position="241"/>
    </location>
</feature>
<keyword evidence="3 11" id="KW-0812">Transmembrane</keyword>
<comment type="caution">
    <text evidence="14">The sequence shown here is derived from an EMBL/GenBank/DDBJ whole genome shotgun (WGS) entry which is preliminary data.</text>
</comment>
<keyword evidence="5" id="KW-0067">ATP-binding</keyword>
<evidence type="ECO:0000313" key="15">
    <source>
        <dbReference type="Proteomes" id="UP001303160"/>
    </source>
</evidence>
<evidence type="ECO:0000256" key="9">
    <source>
        <dbReference type="ARBA" id="ARBA00024363"/>
    </source>
</evidence>
<dbReference type="GO" id="GO:0005774">
    <property type="term" value="C:vacuolar membrane"/>
    <property type="evidence" value="ECO:0007669"/>
    <property type="project" value="TreeGrafter"/>
</dbReference>
<feature type="domain" description="ABC transporter" evidence="12">
    <location>
        <begin position="706"/>
        <end position="942"/>
    </location>
</feature>
<evidence type="ECO:0000256" key="4">
    <source>
        <dbReference type="ARBA" id="ARBA00022741"/>
    </source>
</evidence>
<dbReference type="PANTHER" id="PTHR24221">
    <property type="entry name" value="ATP-BINDING CASSETTE SUB-FAMILY B"/>
    <property type="match status" value="1"/>
</dbReference>
<feature type="compositionally biased region" description="Low complexity" evidence="10">
    <location>
        <begin position="294"/>
        <end position="303"/>
    </location>
</feature>
<dbReference type="InterPro" id="IPR011527">
    <property type="entry name" value="ABC1_TM_dom"/>
</dbReference>
<dbReference type="GO" id="GO:0016887">
    <property type="term" value="F:ATP hydrolysis activity"/>
    <property type="evidence" value="ECO:0007669"/>
    <property type="project" value="InterPro"/>
</dbReference>
<dbReference type="InterPro" id="IPR003593">
    <property type="entry name" value="AAA+_ATPase"/>
</dbReference>
<keyword evidence="15" id="KW-1185">Reference proteome</keyword>
<evidence type="ECO:0000313" key="14">
    <source>
        <dbReference type="EMBL" id="KAK4194746.1"/>
    </source>
</evidence>
<feature type="compositionally biased region" description="Acidic residues" evidence="10">
    <location>
        <begin position="1024"/>
        <end position="1033"/>
    </location>
</feature>
<dbReference type="CDD" id="cd18583">
    <property type="entry name" value="ABC_6TM_HMT1"/>
    <property type="match status" value="1"/>
</dbReference>
<dbReference type="InterPro" id="IPR027417">
    <property type="entry name" value="P-loop_NTPase"/>
</dbReference>
<evidence type="ECO:0000256" key="3">
    <source>
        <dbReference type="ARBA" id="ARBA00022692"/>
    </source>
</evidence>
<dbReference type="GO" id="GO:0000041">
    <property type="term" value="P:transition metal ion transport"/>
    <property type="evidence" value="ECO:0007669"/>
    <property type="project" value="UniProtKB-ARBA"/>
</dbReference>
<dbReference type="SMART" id="SM00382">
    <property type="entry name" value="AAA"/>
    <property type="match status" value="1"/>
</dbReference>
<feature type="region of interest" description="Disordered" evidence="10">
    <location>
        <begin position="71"/>
        <end position="90"/>
    </location>
</feature>
<keyword evidence="4" id="KW-0547">Nucleotide-binding</keyword>
<dbReference type="PROSITE" id="PS50929">
    <property type="entry name" value="ABC_TM1F"/>
    <property type="match status" value="1"/>
</dbReference>
<evidence type="ECO:0000259" key="12">
    <source>
        <dbReference type="PROSITE" id="PS50893"/>
    </source>
</evidence>
<comment type="similarity">
    <text evidence="9">Belongs to the ABC transporter superfamily. ABCB family. Heavy Metal importer (TC 3.A.1.210) subfamily.</text>
</comment>
<dbReference type="InterPro" id="IPR036640">
    <property type="entry name" value="ABC1_TM_sf"/>
</dbReference>
<dbReference type="InterPro" id="IPR039421">
    <property type="entry name" value="Type_1_exporter"/>
</dbReference>
<evidence type="ECO:0000256" key="2">
    <source>
        <dbReference type="ARBA" id="ARBA00022448"/>
    </source>
</evidence>
<dbReference type="Gene3D" id="1.20.1560.10">
    <property type="entry name" value="ABC transporter type 1, transmembrane domain"/>
    <property type="match status" value="1"/>
</dbReference>
<evidence type="ECO:0008006" key="16">
    <source>
        <dbReference type="Google" id="ProtNLM"/>
    </source>
</evidence>
<feature type="compositionally biased region" description="Low complexity" evidence="10">
    <location>
        <begin position="1006"/>
        <end position="1022"/>
    </location>
</feature>
<dbReference type="AlphaFoldDB" id="A0AAN6X844"/>
<keyword evidence="6" id="KW-0809">Transit peptide</keyword>
<proteinExistence type="inferred from homology"/>
<evidence type="ECO:0000256" key="11">
    <source>
        <dbReference type="SAM" id="Phobius"/>
    </source>
</evidence>
<dbReference type="GO" id="GO:0140359">
    <property type="term" value="F:ABC-type transporter activity"/>
    <property type="evidence" value="ECO:0007669"/>
    <property type="project" value="InterPro"/>
</dbReference>
<dbReference type="FunFam" id="3.40.50.300:FF:000186">
    <property type="entry name" value="ATP-binding cassette sub-family B member 7, mitochondrial"/>
    <property type="match status" value="1"/>
</dbReference>
<dbReference type="EMBL" id="MU864042">
    <property type="protein sequence ID" value="KAK4194746.1"/>
    <property type="molecule type" value="Genomic_DNA"/>
</dbReference>
<keyword evidence="7 11" id="KW-1133">Transmembrane helix</keyword>
<sequence length="1074" mass="119117">MDALLITSGPEHGQEYYLKTFAQVVYERAQETYPAVLLLAFIISAAIHSIAKSRTEEELLVPTATGPGGKPLPITKRKREHRDQGSMYSTDGDSSGIAIQVFRYLTGALILTFAADAAATAAHVWQSSKVGDKLWWCGEERVVYVVGAAFFYVYVLITLFDWDDSPTVVHSIIWVLGLCGEAVILLSFICTLAGGKYVLDSDQEMGISQENPLSVWDLTDLGVGGVRLLIVLFLVSMYAIVASKRRLEERRLLDEEANRSDSDESSPLLQHSGTETPYNRGRSRQNSDYGGTRNNNNNSNSSSDTEGGFQQCEDNAAFYRPDKLPHKTWFEYCRGYSIFFPYLWPSNSTKLKLIVLVCFILEVSQRVVNIMVPEQIKTVTDTLANNFGSSPKNGTDPGMVAGLTGIFSFTGNQGGESGNTGAPWFDLGLFIALKLLQGPSGLLGSARSILWIPVSQHTYRALTTAAFEHVHSLSLDFHLGKRTGEVLSALNKGASINQFLEQVTFQVVPMLIDLLLAIGWFYYRCGSIYALFVSIITFYYLYLTIRMAATRSDQRRDMVNADREEEAVKNDSITSYETVKYFNAEQHEFSRYRNAIVNFQTAEAKVTWGINHMNMCQSVVFMCGLLVALLTCGYEVSQGTRTVGDFTFLVTYLAQLQGPLNFFGSFYRTIQQAMISGERLLELFKIQPTVVDSPDAIPLKESSGHIRWENVGFSYDNRRTALHNLSFECKPGTTTAFVGESGGGKSTVFRLMFRYYNPKSGSIQIEGMDVQDLTIDSVRRAIGVVPQDTILFNETLMYNLRYANPKATDEDIYEACRAAAIHDRIMSFPDGYDTKVGERGLRLSGGEKQRVAIARTILKNPKIIMLDEATSALDGETEQKIQSKLISGNFGQGRTLLIIAHRLSTITHADQIIVLHAGTMVEKGTHEELLALNGRYAAMWEKHCRAERAAEHARDATRKAKKLLSYAKISRPGGAGGYDSMLSSVILPTRPNSPTHAPNKHDDSRSISSNDSQHSSSNGSDGTLQEDGDDDAQQPEKLQPNGVKQQEEEERRPLLYSFPSGTTAGRSTDAPDRV</sequence>
<evidence type="ECO:0000256" key="7">
    <source>
        <dbReference type="ARBA" id="ARBA00022989"/>
    </source>
</evidence>
<feature type="region of interest" description="Disordered" evidence="10">
    <location>
        <begin position="985"/>
        <end position="1074"/>
    </location>
</feature>
<evidence type="ECO:0000256" key="1">
    <source>
        <dbReference type="ARBA" id="ARBA00004141"/>
    </source>
</evidence>
<dbReference type="PROSITE" id="PS00211">
    <property type="entry name" value="ABC_TRANSPORTER_1"/>
    <property type="match status" value="1"/>
</dbReference>
<feature type="compositionally biased region" description="Polar residues" evidence="10">
    <location>
        <begin position="284"/>
        <end position="293"/>
    </location>
</feature>
<keyword evidence="2" id="KW-0813">Transport</keyword>
<accession>A0AAN6X844</accession>
<dbReference type="InterPro" id="IPR017871">
    <property type="entry name" value="ABC_transporter-like_CS"/>
</dbReference>
<name>A0AAN6X844_9PEZI</name>
<organism evidence="14 15">
    <name type="scientific">Triangularia verruculosa</name>
    <dbReference type="NCBI Taxonomy" id="2587418"/>
    <lineage>
        <taxon>Eukaryota</taxon>
        <taxon>Fungi</taxon>
        <taxon>Dikarya</taxon>
        <taxon>Ascomycota</taxon>
        <taxon>Pezizomycotina</taxon>
        <taxon>Sordariomycetes</taxon>
        <taxon>Sordariomycetidae</taxon>
        <taxon>Sordariales</taxon>
        <taxon>Podosporaceae</taxon>
        <taxon>Triangularia</taxon>
    </lineage>
</organism>
<evidence type="ECO:0000256" key="6">
    <source>
        <dbReference type="ARBA" id="ARBA00022946"/>
    </source>
</evidence>
<dbReference type="SUPFAM" id="SSF90123">
    <property type="entry name" value="ABC transporter transmembrane region"/>
    <property type="match status" value="1"/>
</dbReference>
<dbReference type="InterPro" id="IPR003439">
    <property type="entry name" value="ABC_transporter-like_ATP-bd"/>
</dbReference>
<evidence type="ECO:0000259" key="13">
    <source>
        <dbReference type="PROSITE" id="PS50929"/>
    </source>
</evidence>
<reference evidence="14" key="2">
    <citation type="submission" date="2023-05" db="EMBL/GenBank/DDBJ databases">
        <authorList>
            <consortium name="Lawrence Berkeley National Laboratory"/>
            <person name="Steindorff A."/>
            <person name="Hensen N."/>
            <person name="Bonometti L."/>
            <person name="Westerberg I."/>
            <person name="Brannstrom I.O."/>
            <person name="Guillou S."/>
            <person name="Cros-Aarteil S."/>
            <person name="Calhoun S."/>
            <person name="Haridas S."/>
            <person name="Kuo A."/>
            <person name="Mondo S."/>
            <person name="Pangilinan J."/>
            <person name="Riley R."/>
            <person name="Labutti K."/>
            <person name="Andreopoulos B."/>
            <person name="Lipzen A."/>
            <person name="Chen C."/>
            <person name="Yanf M."/>
            <person name="Daum C."/>
            <person name="Ng V."/>
            <person name="Clum A."/>
            <person name="Ohm R."/>
            <person name="Martin F."/>
            <person name="Silar P."/>
            <person name="Natvig D."/>
            <person name="Lalanne C."/>
            <person name="Gautier V."/>
            <person name="Ament-Velasquez S.L."/>
            <person name="Kruys A."/>
            <person name="Hutchinson M.I."/>
            <person name="Powell A.J."/>
            <person name="Barry K."/>
            <person name="Miller A.N."/>
            <person name="Grigoriev I.V."/>
            <person name="Debuchy R."/>
            <person name="Gladieux P."/>
            <person name="Thoren M.H."/>
            <person name="Johannesson H."/>
        </authorList>
    </citation>
    <scope>NUCLEOTIDE SEQUENCE</scope>
    <source>
        <strain evidence="14">CBS 315.58</strain>
    </source>
</reference>
<dbReference type="Gene3D" id="3.40.50.300">
    <property type="entry name" value="P-loop containing nucleotide triphosphate hydrolases"/>
    <property type="match status" value="1"/>
</dbReference>
<dbReference type="PROSITE" id="PS50893">
    <property type="entry name" value="ABC_TRANSPORTER_2"/>
    <property type="match status" value="1"/>
</dbReference>
<dbReference type="Proteomes" id="UP001303160">
    <property type="component" value="Unassembled WGS sequence"/>
</dbReference>
<dbReference type="SUPFAM" id="SSF52540">
    <property type="entry name" value="P-loop containing nucleoside triphosphate hydrolases"/>
    <property type="match status" value="1"/>
</dbReference>
<dbReference type="Pfam" id="PF00005">
    <property type="entry name" value="ABC_tran"/>
    <property type="match status" value="1"/>
</dbReference>
<feature type="transmembrane region" description="Helical" evidence="11">
    <location>
        <begin position="172"/>
        <end position="195"/>
    </location>
</feature>
<evidence type="ECO:0000256" key="8">
    <source>
        <dbReference type="ARBA" id="ARBA00023136"/>
    </source>
</evidence>
<keyword evidence="8 11" id="KW-0472">Membrane</keyword>
<dbReference type="GO" id="GO:0005524">
    <property type="term" value="F:ATP binding"/>
    <property type="evidence" value="ECO:0007669"/>
    <property type="project" value="UniProtKB-KW"/>
</dbReference>
<feature type="compositionally biased region" description="Polar residues" evidence="10">
    <location>
        <begin position="265"/>
        <end position="277"/>
    </location>
</feature>
<gene>
    <name evidence="14" type="ORF">QBC40DRAFT_28888</name>
</gene>
<feature type="transmembrane region" description="Helical" evidence="11">
    <location>
        <begin position="142"/>
        <end position="160"/>
    </location>
</feature>
<evidence type="ECO:0000256" key="10">
    <source>
        <dbReference type="SAM" id="MobiDB-lite"/>
    </source>
</evidence>
<feature type="transmembrane region" description="Helical" evidence="11">
    <location>
        <begin position="33"/>
        <end position="51"/>
    </location>
</feature>